<dbReference type="GO" id="GO:0004519">
    <property type="term" value="F:endonuclease activity"/>
    <property type="evidence" value="ECO:0007669"/>
    <property type="project" value="UniProtKB-KW"/>
</dbReference>
<dbReference type="InterPro" id="IPR003615">
    <property type="entry name" value="HNH_nuc"/>
</dbReference>
<sequence length="283" mass="32558">MLNKINNIKVAKNNNRRAPNKPLLILYALGQLTKGKRILSYKETHDPLRKLLLEYGPPVKHDVTTEDPFVRLKNDGIWEVTPNIDHSKYFSRKTLISQNVQGGFTKEILLLFEQSPSTINEIAEVILNNHFPETYHNELLERVGLNISIRKYRKRDSEFRRKVLEAYDFSCVVCGFSAQINDSIVGVEATHIKWHQAFGPDTETNGLALCSLHHQLFDKGIITITNNYSVKVSPKASGKGTFKLLVTDFHDKKIKTPACSIYLPDIEFINWHIREVYKQYSFT</sequence>
<keyword evidence="3" id="KW-0540">Nuclease</keyword>
<keyword evidence="3" id="KW-0378">Hydrolase</keyword>
<protein>
    <submittedName>
        <fullName evidence="3">HNH endonuclease</fullName>
    </submittedName>
</protein>
<proteinExistence type="predicted"/>
<evidence type="ECO:0000313" key="4">
    <source>
        <dbReference type="Proteomes" id="UP000614490"/>
    </source>
</evidence>
<accession>A0A931HXP8</accession>
<dbReference type="Pfam" id="PF13391">
    <property type="entry name" value="HNH_2"/>
    <property type="match status" value="1"/>
</dbReference>
<evidence type="ECO:0000313" key="3">
    <source>
        <dbReference type="EMBL" id="MBH0231383.1"/>
    </source>
</evidence>
<dbReference type="EMBL" id="JADZSC010000003">
    <property type="protein sequence ID" value="MBH0231383.1"/>
    <property type="molecule type" value="Genomic_DNA"/>
</dbReference>
<feature type="domain" description="ScoMcrA-like DNA sulfur-binding" evidence="2">
    <location>
        <begin position="2"/>
        <end position="146"/>
    </location>
</feature>
<dbReference type="InterPro" id="IPR058813">
    <property type="entry name" value="DNA-SBD_ScoMcrA"/>
</dbReference>
<dbReference type="PIRSF" id="PIRSF030850">
    <property type="entry name" value="UCP030850"/>
    <property type="match status" value="1"/>
</dbReference>
<dbReference type="InterPro" id="IPR011396">
    <property type="entry name" value="PT_DNA_restrict"/>
</dbReference>
<keyword evidence="3" id="KW-0255">Endonuclease</keyword>
<feature type="domain" description="HNH nuclease" evidence="1">
    <location>
        <begin position="171"/>
        <end position="224"/>
    </location>
</feature>
<organism evidence="3 4">
    <name type="scientific">Halobacillus yeomjeoni</name>
    <dbReference type="NCBI Taxonomy" id="311194"/>
    <lineage>
        <taxon>Bacteria</taxon>
        <taxon>Bacillati</taxon>
        <taxon>Bacillota</taxon>
        <taxon>Bacilli</taxon>
        <taxon>Bacillales</taxon>
        <taxon>Bacillaceae</taxon>
        <taxon>Halobacillus</taxon>
    </lineage>
</organism>
<evidence type="ECO:0000259" key="2">
    <source>
        <dbReference type="Pfam" id="PF26340"/>
    </source>
</evidence>
<keyword evidence="4" id="KW-1185">Reference proteome</keyword>
<dbReference type="AlphaFoldDB" id="A0A931HXP8"/>
<dbReference type="Proteomes" id="UP000614490">
    <property type="component" value="Unassembled WGS sequence"/>
</dbReference>
<reference evidence="3 4" key="1">
    <citation type="journal article" date="2005" name="Int. J. Syst. Evol. Microbiol.">
        <title>Halobacillus yeomjeoni sp. nov., isolated from a marine solar saltern in Korea.</title>
        <authorList>
            <person name="Yoon J.H."/>
            <person name="Kang S.J."/>
            <person name="Lee C.H."/>
            <person name="Oh H.W."/>
            <person name="Oh T.K."/>
        </authorList>
    </citation>
    <scope>NUCLEOTIDE SEQUENCE [LARGE SCALE GENOMIC DNA]</scope>
    <source>
        <strain evidence="3 4">KCTC 3957</strain>
    </source>
</reference>
<dbReference type="Pfam" id="PF26340">
    <property type="entry name" value="DNA-SBD_ScoMcrA"/>
    <property type="match status" value="1"/>
</dbReference>
<name>A0A931HXP8_9BACI</name>
<gene>
    <name evidence="3" type="ORF">H0267_14240</name>
</gene>
<dbReference type="NCBIfam" id="NF045808">
    <property type="entry name" value="PT-DNA_restrict"/>
    <property type="match status" value="1"/>
</dbReference>
<comment type="caution">
    <text evidence="3">The sequence shown here is derived from an EMBL/GenBank/DDBJ whole genome shotgun (WGS) entry which is preliminary data.</text>
</comment>
<evidence type="ECO:0000259" key="1">
    <source>
        <dbReference type="Pfam" id="PF13391"/>
    </source>
</evidence>